<organism evidence="1 2">
    <name type="scientific">[Torrubiella] hemipterigena</name>
    <dbReference type="NCBI Taxonomy" id="1531966"/>
    <lineage>
        <taxon>Eukaryota</taxon>
        <taxon>Fungi</taxon>
        <taxon>Dikarya</taxon>
        <taxon>Ascomycota</taxon>
        <taxon>Pezizomycotina</taxon>
        <taxon>Sordariomycetes</taxon>
        <taxon>Hypocreomycetidae</taxon>
        <taxon>Hypocreales</taxon>
        <taxon>Clavicipitaceae</taxon>
        <taxon>Clavicipitaceae incertae sedis</taxon>
        <taxon>'Torrubiella' clade</taxon>
    </lineage>
</organism>
<name>A0A0A1T3V8_9HYPO</name>
<evidence type="ECO:0000313" key="2">
    <source>
        <dbReference type="Proteomes" id="UP000039046"/>
    </source>
</evidence>
<evidence type="ECO:0000313" key="1">
    <source>
        <dbReference type="EMBL" id="CEJ91866.1"/>
    </source>
</evidence>
<dbReference type="AlphaFoldDB" id="A0A0A1T3V8"/>
<dbReference type="Proteomes" id="UP000039046">
    <property type="component" value="Unassembled WGS sequence"/>
</dbReference>
<protein>
    <submittedName>
        <fullName evidence="1">Uncharacterized protein</fullName>
    </submittedName>
</protein>
<dbReference type="HOGENOM" id="CLU_1526225_0_0_1"/>
<reference evidence="1 2" key="1">
    <citation type="journal article" date="2015" name="Genome Announc.">
        <title>Draft Genome Sequence and Gene Annotation of the Entomopathogenic Fungus Verticillium hemipterigenum.</title>
        <authorList>
            <person name="Horn F."/>
            <person name="Habel A."/>
            <person name="Scharf D.H."/>
            <person name="Dworschak J."/>
            <person name="Brakhage A.A."/>
            <person name="Guthke R."/>
            <person name="Hertweck C."/>
            <person name="Linde J."/>
        </authorList>
    </citation>
    <scope>NUCLEOTIDE SEQUENCE [LARGE SCALE GENOMIC DNA]</scope>
</reference>
<accession>A0A0A1T3V8</accession>
<gene>
    <name evidence="1" type="ORF">VHEMI07554</name>
</gene>
<sequence>MNIPNQTQNSFKSLTMGRGGYDHTGIAPNAPGYIATHPPRYAMTTAAAPVQYTPVNVAAPVSYGPVYAPMQPMMAQQAMMQQYQTAAAPMAPTTGYQMYQQTQVPLIQQPQIQQQPLQQQQQIQQANANPYFYTSMTPGTINPQLLCTGGSFNGQAMYQIAPSGGIQGGVIGPQGK</sequence>
<proteinExistence type="predicted"/>
<keyword evidence="2" id="KW-1185">Reference proteome</keyword>
<dbReference type="EMBL" id="CDHN01000004">
    <property type="protein sequence ID" value="CEJ91866.1"/>
    <property type="molecule type" value="Genomic_DNA"/>
</dbReference>